<name>A0A060T915_BLAAD</name>
<organism evidence="2">
    <name type="scientific">Blastobotrys adeninivorans</name>
    <name type="common">Yeast</name>
    <name type="synonym">Arxula adeninivorans</name>
    <dbReference type="NCBI Taxonomy" id="409370"/>
    <lineage>
        <taxon>Eukaryota</taxon>
        <taxon>Fungi</taxon>
        <taxon>Dikarya</taxon>
        <taxon>Ascomycota</taxon>
        <taxon>Saccharomycotina</taxon>
        <taxon>Dipodascomycetes</taxon>
        <taxon>Dipodascales</taxon>
        <taxon>Trichomonascaceae</taxon>
        <taxon>Blastobotrys</taxon>
    </lineage>
</organism>
<reference evidence="2" key="1">
    <citation type="submission" date="2014-02" db="EMBL/GenBank/DDBJ databases">
        <authorList>
            <person name="Genoscope - CEA"/>
        </authorList>
    </citation>
    <scope>NUCLEOTIDE SEQUENCE</scope>
    <source>
        <strain evidence="2">LS3</strain>
    </source>
</reference>
<evidence type="ECO:0000313" key="2">
    <source>
        <dbReference type="EMBL" id="CDP37605.1"/>
    </source>
</evidence>
<protein>
    <submittedName>
        <fullName evidence="2">ARAD1D15268p</fullName>
    </submittedName>
</protein>
<evidence type="ECO:0000256" key="1">
    <source>
        <dbReference type="SAM" id="MobiDB-lite"/>
    </source>
</evidence>
<proteinExistence type="predicted"/>
<sequence>MYEDMDDPEKKRRASNYTDPKCKETVPPNKFRVGDDLYVVTSAYNKAFLVESRRDSYKPTDIEKIDEYYSSSDDMRSLLDSKEVTFFSPEQLIKKNEFLKNVDFDKYLQVAMEVNKQNRK</sequence>
<feature type="region of interest" description="Disordered" evidence="1">
    <location>
        <begin position="1"/>
        <end position="25"/>
    </location>
</feature>
<reference evidence="2" key="2">
    <citation type="submission" date="2014-06" db="EMBL/GenBank/DDBJ databases">
        <title>The complete genome of Blastobotrys (Arxula) adeninivorans LS3 - a yeast of biotechnological interest.</title>
        <authorList>
            <person name="Kunze G."/>
            <person name="Gaillardin C."/>
            <person name="Czernicka M."/>
            <person name="Durrens P."/>
            <person name="Martin T."/>
            <person name="Boer E."/>
            <person name="Gabaldon T."/>
            <person name="Cruz J."/>
            <person name="Talla E."/>
            <person name="Marck C."/>
            <person name="Goffeau A."/>
            <person name="Barbe V."/>
            <person name="Baret P."/>
            <person name="Baronian K."/>
            <person name="Beier S."/>
            <person name="Bleykasten C."/>
            <person name="Bode R."/>
            <person name="Casaregola S."/>
            <person name="Despons L."/>
            <person name="Fairhead C."/>
            <person name="Giersberg M."/>
            <person name="Gierski P."/>
            <person name="Hahnel U."/>
            <person name="Hartmann A."/>
            <person name="Jankowska D."/>
            <person name="Jubin C."/>
            <person name="Jung P."/>
            <person name="Lafontaine I."/>
            <person name="Leh-Louis V."/>
            <person name="Lemaire M."/>
            <person name="Marcet-Houben M."/>
            <person name="Mascher M."/>
            <person name="Morel G."/>
            <person name="Richard G.-F."/>
            <person name="Riechen J."/>
            <person name="Sacerdot C."/>
            <person name="Sarkar A."/>
            <person name="Savel G."/>
            <person name="Schacherer J."/>
            <person name="Sherman D."/>
            <person name="Straub M.-L."/>
            <person name="Stein N."/>
            <person name="Thierry A."/>
            <person name="Trautwein-Schult A."/>
            <person name="Westhof E."/>
            <person name="Worch S."/>
            <person name="Dujon B."/>
            <person name="Souciet J.-L."/>
            <person name="Wincker P."/>
            <person name="Scholz U."/>
            <person name="Neuveglise N."/>
        </authorList>
    </citation>
    <scope>NUCLEOTIDE SEQUENCE</scope>
    <source>
        <strain evidence="2">LS3</strain>
    </source>
</reference>
<dbReference type="AlphaFoldDB" id="A0A060T915"/>
<dbReference type="EMBL" id="HG937694">
    <property type="protein sequence ID" value="CDP37605.1"/>
    <property type="molecule type" value="Genomic_DNA"/>
</dbReference>
<gene>
    <name evidence="2" type="ORF">GNLVRS02_ARAD1D15268g</name>
</gene>
<accession>A0A060T915</accession>